<reference evidence="6 7" key="1">
    <citation type="submission" date="2018-03" db="EMBL/GenBank/DDBJ databases">
        <title>The ancient ancestry and fast evolution of plastids.</title>
        <authorList>
            <person name="Moore K.R."/>
            <person name="Magnabosco C."/>
            <person name="Momper L."/>
            <person name="Gold D.A."/>
            <person name="Bosak T."/>
            <person name="Fournier G.P."/>
        </authorList>
    </citation>
    <scope>NUCLEOTIDE SEQUENCE [LARGE SCALE GENOMIC DNA]</scope>
    <source>
        <strain evidence="6 7">CCALA 016</strain>
    </source>
</reference>
<dbReference type="NCBIfam" id="NF041496">
    <property type="entry name" value="MobQ"/>
    <property type="match status" value="1"/>
</dbReference>
<dbReference type="Pfam" id="PF03389">
    <property type="entry name" value="MobA_MobL"/>
    <property type="match status" value="1"/>
</dbReference>
<evidence type="ECO:0000256" key="4">
    <source>
        <dbReference type="SAM" id="MobiDB-lite"/>
    </source>
</evidence>
<evidence type="ECO:0000256" key="2">
    <source>
        <dbReference type="ARBA" id="ARBA00022971"/>
    </source>
</evidence>
<keyword evidence="3" id="KW-0175">Coiled coil</keyword>
<evidence type="ECO:0000313" key="6">
    <source>
        <dbReference type="EMBL" id="PSF30442.1"/>
    </source>
</evidence>
<keyword evidence="7" id="KW-1185">Reference proteome</keyword>
<dbReference type="AlphaFoldDB" id="A0A2T1LQZ2"/>
<name>A0A2T1LQZ2_9CHRO</name>
<dbReference type="InterPro" id="IPR005053">
    <property type="entry name" value="MobA_MobL"/>
</dbReference>
<proteinExistence type="inferred from homology"/>
<feature type="region of interest" description="Disordered" evidence="4">
    <location>
        <begin position="282"/>
        <end position="303"/>
    </location>
</feature>
<reference evidence="6 7" key="2">
    <citation type="submission" date="2018-03" db="EMBL/GenBank/DDBJ databases">
        <authorList>
            <person name="Keele B.F."/>
        </authorList>
    </citation>
    <scope>NUCLEOTIDE SEQUENCE [LARGE SCALE GENOMIC DNA]</scope>
    <source>
        <strain evidence="6 7">CCALA 016</strain>
    </source>
</reference>
<comment type="similarity">
    <text evidence="1">Belongs to the MobA/MobL family.</text>
</comment>
<feature type="compositionally biased region" description="Polar residues" evidence="4">
    <location>
        <begin position="438"/>
        <end position="467"/>
    </location>
</feature>
<accession>A0A2T1LQZ2</accession>
<feature type="coiled-coil region" evidence="3">
    <location>
        <begin position="239"/>
        <end position="273"/>
    </location>
</feature>
<dbReference type="EMBL" id="PXOH01000056">
    <property type="protein sequence ID" value="PSF30442.1"/>
    <property type="molecule type" value="Genomic_DNA"/>
</dbReference>
<dbReference type="Proteomes" id="UP000239001">
    <property type="component" value="Unassembled WGS sequence"/>
</dbReference>
<feature type="domain" description="MobA/MobL protein" evidence="5">
    <location>
        <begin position="17"/>
        <end position="216"/>
    </location>
</feature>
<sequence length="571" mass="63910">MAIYHASAKIISRNGGKSVVASAAYRAGDLLTDERLGKSFDYTKKSGVDSTIILAPENAPDWVKKREKLWNEVEAVEKRKDSQLAREFNIALPVELDKEQMKDLAKSYVQEQFVNRGMIADVAFHDLKSDNPHFHVLLTMRDITEQGFSSKKNRSWNSTELLVEQREAWANHVNAALENLGLVEDKIDHRTLVAQGITDRLAQVHLGPELHRIRERSIEAGDLEGFRDNYQIGDLYETISEINRELAKTNTALEELDELIALELAVMEEIKQQTTFLPSAQNIAMSQTDTTEESDRDWEWESTAESINLTERLDEITDYFTSSSREAEASRRRLHSLADRLRGSSEQTRSSLEPNQSIGENTAAEVESNTEPSRSSKKPTQGLEKGTGSRSQSSGAESIDQSEQNQQQLSSDLGSGTEGQGAISGATEQARSAHTAETGRSNPNSEQSAQLELNQDFSSKRQLNRTDQGAGEQHRDQTQSSGEAEKSLTSQQRQSDLNHQAAIATIIRLMQDLDEETFSGQRYRLKVSANFDTVQMYANDGRGLILHQKDGQLTLLRLKPVGFLVHRNHLN</sequence>
<evidence type="ECO:0000256" key="1">
    <source>
        <dbReference type="ARBA" id="ARBA00010873"/>
    </source>
</evidence>
<protein>
    <recommendedName>
        <fullName evidence="5">MobA/MobL protein domain-containing protein</fullName>
    </recommendedName>
</protein>
<feature type="compositionally biased region" description="Polar residues" evidence="4">
    <location>
        <begin position="388"/>
        <end position="414"/>
    </location>
</feature>
<keyword evidence="2" id="KW-0184">Conjugation</keyword>
<dbReference type="RefSeq" id="WP_106459414.1">
    <property type="nucleotide sequence ID" value="NZ_PXOH01000056.1"/>
</dbReference>
<feature type="compositionally biased region" description="Polar residues" evidence="4">
    <location>
        <begin position="344"/>
        <end position="360"/>
    </location>
</feature>
<organism evidence="6 7">
    <name type="scientific">Aphanothece hegewaldii CCALA 016</name>
    <dbReference type="NCBI Taxonomy" id="2107694"/>
    <lineage>
        <taxon>Bacteria</taxon>
        <taxon>Bacillati</taxon>
        <taxon>Cyanobacteriota</taxon>
        <taxon>Cyanophyceae</taxon>
        <taxon>Oscillatoriophycideae</taxon>
        <taxon>Chroococcales</taxon>
        <taxon>Aphanothecaceae</taxon>
        <taxon>Aphanothece</taxon>
    </lineage>
</organism>
<dbReference type="OrthoDB" id="1826980at2"/>
<evidence type="ECO:0000259" key="5">
    <source>
        <dbReference type="Pfam" id="PF03389"/>
    </source>
</evidence>
<dbReference type="Gene3D" id="3.30.930.30">
    <property type="match status" value="1"/>
</dbReference>
<feature type="region of interest" description="Disordered" evidence="4">
    <location>
        <begin position="338"/>
        <end position="496"/>
    </location>
</feature>
<feature type="compositionally biased region" description="Acidic residues" evidence="4">
    <location>
        <begin position="290"/>
        <end position="302"/>
    </location>
</feature>
<comment type="caution">
    <text evidence="6">The sequence shown here is derived from an EMBL/GenBank/DDBJ whole genome shotgun (WGS) entry which is preliminary data.</text>
</comment>
<gene>
    <name evidence="6" type="ORF">C7H19_23885</name>
</gene>
<evidence type="ECO:0000256" key="3">
    <source>
        <dbReference type="SAM" id="Coils"/>
    </source>
</evidence>
<feature type="compositionally biased region" description="Polar residues" evidence="4">
    <location>
        <begin position="478"/>
        <end position="496"/>
    </location>
</feature>
<evidence type="ECO:0000313" key="7">
    <source>
        <dbReference type="Proteomes" id="UP000239001"/>
    </source>
</evidence>